<organism evidence="1 2">
    <name type="scientific">Nocardia cerradoensis</name>
    <dbReference type="NCBI Taxonomy" id="85688"/>
    <lineage>
        <taxon>Bacteria</taxon>
        <taxon>Bacillati</taxon>
        <taxon>Actinomycetota</taxon>
        <taxon>Actinomycetes</taxon>
        <taxon>Mycobacteriales</taxon>
        <taxon>Nocardiaceae</taxon>
        <taxon>Nocardia</taxon>
    </lineage>
</organism>
<keyword evidence="2" id="KW-1185">Reference proteome</keyword>
<gene>
    <name evidence="1" type="ORF">B7C42_05455</name>
</gene>
<dbReference type="RefSeq" id="WP_143860186.1">
    <property type="nucleotide sequence ID" value="NZ_JAAXOR010000004.1"/>
</dbReference>
<proteinExistence type="predicted"/>
<dbReference type="AlphaFoldDB" id="A0A231H067"/>
<protein>
    <submittedName>
        <fullName evidence="1">Uncharacterized protein</fullName>
    </submittedName>
</protein>
<name>A0A231H067_9NOCA</name>
<evidence type="ECO:0000313" key="1">
    <source>
        <dbReference type="EMBL" id="OXR42256.1"/>
    </source>
</evidence>
<sequence length="184" mass="20351">MSATATAQVIHGLTGLAAEDILFERCWPLIAQVLLRQGFSWSALNDLAAMDFRDDSVIETKLGKLHGQIDRHLGGAPRLDPWDVVAGTYGRAWRMDLIGPISAMWRIDNLWWRIRKLDRKDRGGLLVIWAGMGVKEQDDGTSPLQAIDDLAVDVLSEADLLLPPGAVDYELCKAVREALDANGY</sequence>
<reference evidence="1 2" key="1">
    <citation type="submission" date="2017-07" db="EMBL/GenBank/DDBJ databases">
        <title>First draft Genome Sequence of Nocardia cerradoensis isolated from human infection.</title>
        <authorList>
            <person name="Carrasco G."/>
        </authorList>
    </citation>
    <scope>NUCLEOTIDE SEQUENCE [LARGE SCALE GENOMIC DNA]</scope>
    <source>
        <strain evidence="1 2">CNM20130759</strain>
    </source>
</reference>
<dbReference type="Proteomes" id="UP000215506">
    <property type="component" value="Unassembled WGS sequence"/>
</dbReference>
<accession>A0A231H067</accession>
<comment type="caution">
    <text evidence="1">The sequence shown here is derived from an EMBL/GenBank/DDBJ whole genome shotgun (WGS) entry which is preliminary data.</text>
</comment>
<evidence type="ECO:0000313" key="2">
    <source>
        <dbReference type="Proteomes" id="UP000215506"/>
    </source>
</evidence>
<dbReference type="EMBL" id="NGAF01000014">
    <property type="protein sequence ID" value="OXR42256.1"/>
    <property type="molecule type" value="Genomic_DNA"/>
</dbReference>